<organism evidence="2 3">
    <name type="scientific">Nicrophorus vespilloides</name>
    <name type="common">Boreal carrion beetle</name>
    <dbReference type="NCBI Taxonomy" id="110193"/>
    <lineage>
        <taxon>Eukaryota</taxon>
        <taxon>Metazoa</taxon>
        <taxon>Ecdysozoa</taxon>
        <taxon>Arthropoda</taxon>
        <taxon>Hexapoda</taxon>
        <taxon>Insecta</taxon>
        <taxon>Pterygota</taxon>
        <taxon>Neoptera</taxon>
        <taxon>Endopterygota</taxon>
        <taxon>Coleoptera</taxon>
        <taxon>Polyphaga</taxon>
        <taxon>Staphyliniformia</taxon>
        <taxon>Silphidae</taxon>
        <taxon>Nicrophorinae</taxon>
        <taxon>Nicrophorus</taxon>
    </lineage>
</organism>
<feature type="chain" id="PRO_5047435059" evidence="1">
    <location>
        <begin position="21"/>
        <end position="144"/>
    </location>
</feature>
<protein>
    <submittedName>
        <fullName evidence="3">Uncharacterized protein LOC108559338 isoform X1</fullName>
    </submittedName>
</protein>
<proteinExistence type="predicted"/>
<keyword evidence="1" id="KW-0732">Signal</keyword>
<reference evidence="3" key="1">
    <citation type="submission" date="2025-08" db="UniProtKB">
        <authorList>
            <consortium name="RefSeq"/>
        </authorList>
    </citation>
    <scope>IDENTIFICATION</scope>
    <source>
        <tissue evidence="3">Whole Larva</tissue>
    </source>
</reference>
<keyword evidence="2" id="KW-1185">Reference proteome</keyword>
<evidence type="ECO:0000256" key="1">
    <source>
        <dbReference type="SAM" id="SignalP"/>
    </source>
</evidence>
<dbReference type="Proteomes" id="UP000695000">
    <property type="component" value="Unplaced"/>
</dbReference>
<name>A0ABM1MBW8_NICVS</name>
<dbReference type="RefSeq" id="XP_017772068.1">
    <property type="nucleotide sequence ID" value="XM_017916579.1"/>
</dbReference>
<evidence type="ECO:0000313" key="2">
    <source>
        <dbReference type="Proteomes" id="UP000695000"/>
    </source>
</evidence>
<evidence type="ECO:0000313" key="3">
    <source>
        <dbReference type="RefSeq" id="XP_017772068.1"/>
    </source>
</evidence>
<sequence length="144" mass="15992">MQISSTQLFLILAWLYCNNGAVVNRKRSPLEVGYVHFPQIKLKAKLTNSSLMETKPLVNILHPKNVWVPGHVRHHAYIPGHHVIVPAETVVVSRTVHTFLVRPQHADSRIEIYAENPFRDVYGGFGVGVGVGGHGAGHGFQVLF</sequence>
<feature type="signal peptide" evidence="1">
    <location>
        <begin position="1"/>
        <end position="20"/>
    </location>
</feature>
<dbReference type="GeneID" id="108559338"/>
<accession>A0ABM1MBW8</accession>
<gene>
    <name evidence="3" type="primary">LOC108559338</name>
</gene>